<keyword evidence="3" id="KW-1185">Reference proteome</keyword>
<feature type="compositionally biased region" description="Basic residues" evidence="1">
    <location>
        <begin position="89"/>
        <end position="102"/>
    </location>
</feature>
<feature type="compositionally biased region" description="Basic and acidic residues" evidence="1">
    <location>
        <begin position="77"/>
        <end position="88"/>
    </location>
</feature>
<evidence type="ECO:0000313" key="3">
    <source>
        <dbReference type="Proteomes" id="UP001165060"/>
    </source>
</evidence>
<dbReference type="EMBL" id="BRYB01002433">
    <property type="protein sequence ID" value="GMI19386.1"/>
    <property type="molecule type" value="Genomic_DNA"/>
</dbReference>
<sequence>METLDSNTKVVWAQTPGAVRGLISVRDFVTVVQHRWSGPDTLCIMHAALDGYKEPCAKVARGRCLEGMTEEGAGDDSTEKDGDETERARQRRKTKVLRRVKSKRRKVTINRAAGSVILTEEVGGEGRGDAGPCGKGMPGWVGKAGQGMNAPVKFIRKLGEGSRRSEA</sequence>
<organism evidence="2 3">
    <name type="scientific">Tetraparma gracilis</name>
    <dbReference type="NCBI Taxonomy" id="2962635"/>
    <lineage>
        <taxon>Eukaryota</taxon>
        <taxon>Sar</taxon>
        <taxon>Stramenopiles</taxon>
        <taxon>Ochrophyta</taxon>
        <taxon>Bolidophyceae</taxon>
        <taxon>Parmales</taxon>
        <taxon>Triparmaceae</taxon>
        <taxon>Tetraparma</taxon>
    </lineage>
</organism>
<protein>
    <submittedName>
        <fullName evidence="2">Uncharacterized protein</fullName>
    </submittedName>
</protein>
<reference evidence="2 3" key="1">
    <citation type="journal article" date="2023" name="Commun. Biol.">
        <title>Genome analysis of Parmales, the sister group of diatoms, reveals the evolutionary specialization of diatoms from phago-mixotrophs to photoautotrophs.</title>
        <authorList>
            <person name="Ban H."/>
            <person name="Sato S."/>
            <person name="Yoshikawa S."/>
            <person name="Yamada K."/>
            <person name="Nakamura Y."/>
            <person name="Ichinomiya M."/>
            <person name="Sato N."/>
            <person name="Blanc-Mathieu R."/>
            <person name="Endo H."/>
            <person name="Kuwata A."/>
            <person name="Ogata H."/>
        </authorList>
    </citation>
    <scope>NUCLEOTIDE SEQUENCE [LARGE SCALE GENOMIC DNA]</scope>
</reference>
<gene>
    <name evidence="2" type="ORF">TeGR_g9430</name>
</gene>
<comment type="caution">
    <text evidence="2">The sequence shown here is derived from an EMBL/GenBank/DDBJ whole genome shotgun (WGS) entry which is preliminary data.</text>
</comment>
<feature type="compositionally biased region" description="Gly residues" evidence="1">
    <location>
        <begin position="129"/>
        <end position="145"/>
    </location>
</feature>
<evidence type="ECO:0000256" key="1">
    <source>
        <dbReference type="SAM" id="MobiDB-lite"/>
    </source>
</evidence>
<feature type="region of interest" description="Disordered" evidence="1">
    <location>
        <begin position="122"/>
        <end position="146"/>
    </location>
</feature>
<dbReference type="Proteomes" id="UP001165060">
    <property type="component" value="Unassembled WGS sequence"/>
</dbReference>
<proteinExistence type="predicted"/>
<feature type="region of interest" description="Disordered" evidence="1">
    <location>
        <begin position="68"/>
        <end position="102"/>
    </location>
</feature>
<accession>A0ABQ6M4X5</accession>
<evidence type="ECO:0000313" key="2">
    <source>
        <dbReference type="EMBL" id="GMI19386.1"/>
    </source>
</evidence>
<name>A0ABQ6M4X5_9STRA</name>